<feature type="compositionally biased region" description="Basic residues" evidence="1">
    <location>
        <begin position="78"/>
        <end position="90"/>
    </location>
</feature>
<feature type="compositionally biased region" description="Basic and acidic residues" evidence="1">
    <location>
        <begin position="91"/>
        <end position="104"/>
    </location>
</feature>
<reference evidence="2" key="1">
    <citation type="submission" date="2021-03" db="EMBL/GenBank/DDBJ databases">
        <title>Draft genome sequence of rust myrtle Austropuccinia psidii MF-1, a brazilian biotype.</title>
        <authorList>
            <person name="Quecine M.C."/>
            <person name="Pachon D.M.R."/>
            <person name="Bonatelli M.L."/>
            <person name="Correr F.H."/>
            <person name="Franceschini L.M."/>
            <person name="Leite T.F."/>
            <person name="Margarido G.R.A."/>
            <person name="Almeida C.A."/>
            <person name="Ferrarezi J.A."/>
            <person name="Labate C.A."/>
        </authorList>
    </citation>
    <scope>NUCLEOTIDE SEQUENCE</scope>
    <source>
        <strain evidence="2">MF-1</strain>
    </source>
</reference>
<dbReference type="EMBL" id="AVOT02065584">
    <property type="protein sequence ID" value="MBW0557629.1"/>
    <property type="molecule type" value="Genomic_DNA"/>
</dbReference>
<name>A0A9Q3PDI8_9BASI</name>
<gene>
    <name evidence="2" type="ORF">O181_097344</name>
</gene>
<evidence type="ECO:0000313" key="2">
    <source>
        <dbReference type="EMBL" id="MBW0557629.1"/>
    </source>
</evidence>
<comment type="caution">
    <text evidence="2">The sequence shown here is derived from an EMBL/GenBank/DDBJ whole genome shotgun (WGS) entry which is preliminary data.</text>
</comment>
<feature type="region of interest" description="Disordered" evidence="1">
    <location>
        <begin position="48"/>
        <end position="104"/>
    </location>
</feature>
<accession>A0A9Q3PDI8</accession>
<dbReference type="AlphaFoldDB" id="A0A9Q3PDI8"/>
<organism evidence="2 3">
    <name type="scientific">Austropuccinia psidii MF-1</name>
    <dbReference type="NCBI Taxonomy" id="1389203"/>
    <lineage>
        <taxon>Eukaryota</taxon>
        <taxon>Fungi</taxon>
        <taxon>Dikarya</taxon>
        <taxon>Basidiomycota</taxon>
        <taxon>Pucciniomycotina</taxon>
        <taxon>Pucciniomycetes</taxon>
        <taxon>Pucciniales</taxon>
        <taxon>Sphaerophragmiaceae</taxon>
        <taxon>Austropuccinia</taxon>
    </lineage>
</organism>
<proteinExistence type="predicted"/>
<keyword evidence="3" id="KW-1185">Reference proteome</keyword>
<evidence type="ECO:0000313" key="3">
    <source>
        <dbReference type="Proteomes" id="UP000765509"/>
    </source>
</evidence>
<evidence type="ECO:0000256" key="1">
    <source>
        <dbReference type="SAM" id="MobiDB-lite"/>
    </source>
</evidence>
<protein>
    <submittedName>
        <fullName evidence="2">Uncharacterized protein</fullName>
    </submittedName>
</protein>
<dbReference type="Proteomes" id="UP000765509">
    <property type="component" value="Unassembled WGS sequence"/>
</dbReference>
<sequence>MGISSTIAAAFFIRSLNQDRNLSGLVQTLYDITPIDLNTVMNRVMVKHCPRGSPVDQAPLADKSRQQEQPKPPNRGGFRGRGRGAFRGQRKGKDSSKEEDPLKRLEKLEKALARLQAGTKSSNVNTVSKGND</sequence>